<comment type="caution">
    <text evidence="1">The sequence shown here is derived from an EMBL/GenBank/DDBJ whole genome shotgun (WGS) entry which is preliminary data.</text>
</comment>
<gene>
    <name evidence="1" type="ORF">POM88_020395</name>
</gene>
<organism evidence="1 2">
    <name type="scientific">Heracleum sosnowskyi</name>
    <dbReference type="NCBI Taxonomy" id="360622"/>
    <lineage>
        <taxon>Eukaryota</taxon>
        <taxon>Viridiplantae</taxon>
        <taxon>Streptophyta</taxon>
        <taxon>Embryophyta</taxon>
        <taxon>Tracheophyta</taxon>
        <taxon>Spermatophyta</taxon>
        <taxon>Magnoliopsida</taxon>
        <taxon>eudicotyledons</taxon>
        <taxon>Gunneridae</taxon>
        <taxon>Pentapetalae</taxon>
        <taxon>asterids</taxon>
        <taxon>campanulids</taxon>
        <taxon>Apiales</taxon>
        <taxon>Apiaceae</taxon>
        <taxon>Apioideae</taxon>
        <taxon>apioid superclade</taxon>
        <taxon>Tordylieae</taxon>
        <taxon>Tordyliinae</taxon>
        <taxon>Heracleum</taxon>
    </lineage>
</organism>
<reference evidence="1" key="2">
    <citation type="submission" date="2023-05" db="EMBL/GenBank/DDBJ databases">
        <authorList>
            <person name="Schelkunov M.I."/>
        </authorList>
    </citation>
    <scope>NUCLEOTIDE SEQUENCE</scope>
    <source>
        <strain evidence="1">Hsosn_3</strain>
        <tissue evidence="1">Leaf</tissue>
    </source>
</reference>
<evidence type="ECO:0000313" key="1">
    <source>
        <dbReference type="EMBL" id="KAK1382660.1"/>
    </source>
</evidence>
<evidence type="ECO:0000313" key="2">
    <source>
        <dbReference type="Proteomes" id="UP001237642"/>
    </source>
</evidence>
<reference evidence="1" key="1">
    <citation type="submission" date="2023-02" db="EMBL/GenBank/DDBJ databases">
        <title>Genome of toxic invasive species Heracleum sosnowskyi carries increased number of genes despite the absence of recent whole-genome duplications.</title>
        <authorList>
            <person name="Schelkunov M."/>
            <person name="Shtratnikova V."/>
            <person name="Makarenko M."/>
            <person name="Klepikova A."/>
            <person name="Omelchenko D."/>
            <person name="Novikova G."/>
            <person name="Obukhova E."/>
            <person name="Bogdanov V."/>
            <person name="Penin A."/>
            <person name="Logacheva M."/>
        </authorList>
    </citation>
    <scope>NUCLEOTIDE SEQUENCE</scope>
    <source>
        <strain evidence="1">Hsosn_3</strain>
        <tissue evidence="1">Leaf</tissue>
    </source>
</reference>
<keyword evidence="2" id="KW-1185">Reference proteome</keyword>
<dbReference type="EMBL" id="JAUIZM010000005">
    <property type="protein sequence ID" value="KAK1382660.1"/>
    <property type="molecule type" value="Genomic_DNA"/>
</dbReference>
<dbReference type="Proteomes" id="UP001237642">
    <property type="component" value="Unassembled WGS sequence"/>
</dbReference>
<accession>A0AAD8IEZ0</accession>
<protein>
    <submittedName>
        <fullName evidence="1">Uncharacterized protein</fullName>
    </submittedName>
</protein>
<name>A0AAD8IEZ0_9APIA</name>
<proteinExistence type="predicted"/>
<sequence>MSYEDGPSRYQVHKNMSQADIVNKKTKGTAAIEEFYPPKLIILALPHSKIKTMWELNMAPHLFFQIYSGFGHEIKIYAPLAEIPDWISQTSTLKENKETYGTTYSVRTITSEFIWSNTLNISCRCESLMVVVPRSIFLAGGSDNRIELTANAEFFVHLLYNTKDTVTEECDRTTINVEGEISYPSKRLKH</sequence>
<dbReference type="AlphaFoldDB" id="A0AAD8IEZ0"/>